<dbReference type="GO" id="GO:0051015">
    <property type="term" value="F:actin filament binding"/>
    <property type="evidence" value="ECO:0007669"/>
    <property type="project" value="TreeGrafter"/>
</dbReference>
<dbReference type="PRINTS" id="PR00193">
    <property type="entry name" value="MYOSINHEAVY"/>
</dbReference>
<dbReference type="SUPFAM" id="SSF52540">
    <property type="entry name" value="P-loop containing nucleoside triphosphate hydrolases"/>
    <property type="match status" value="1"/>
</dbReference>
<dbReference type="Gene3D" id="3.90.550.20">
    <property type="match status" value="1"/>
</dbReference>
<evidence type="ECO:0000256" key="2">
    <source>
        <dbReference type="ARBA" id="ARBA00022840"/>
    </source>
</evidence>
<accession>A0A813JHS1</accession>
<keyword evidence="3 7" id="KW-0518">Myosin</keyword>
<keyword evidence="4 7" id="KW-0505">Motor protein</keyword>
<dbReference type="Proteomes" id="UP000626109">
    <property type="component" value="Unassembled WGS sequence"/>
</dbReference>
<evidence type="ECO:0000259" key="9">
    <source>
        <dbReference type="PROSITE" id="PS51456"/>
    </source>
</evidence>
<dbReference type="SUPFAM" id="SSF48403">
    <property type="entry name" value="Ankyrin repeat"/>
    <property type="match status" value="1"/>
</dbReference>
<evidence type="ECO:0000256" key="5">
    <source>
        <dbReference type="ARBA" id="ARBA00023203"/>
    </source>
</evidence>
<feature type="binding site" evidence="7">
    <location>
        <begin position="137"/>
        <end position="144"/>
    </location>
    <ligand>
        <name>ATP</name>
        <dbReference type="ChEBI" id="CHEBI:30616"/>
    </ligand>
</feature>
<dbReference type="GO" id="GO:0016020">
    <property type="term" value="C:membrane"/>
    <property type="evidence" value="ECO:0007669"/>
    <property type="project" value="TreeGrafter"/>
</dbReference>
<dbReference type="GO" id="GO:0007015">
    <property type="term" value="P:actin filament organization"/>
    <property type="evidence" value="ECO:0007669"/>
    <property type="project" value="TreeGrafter"/>
</dbReference>
<dbReference type="Gene3D" id="1.20.5.4820">
    <property type="match status" value="1"/>
</dbReference>
<dbReference type="PANTHER" id="PTHR13140">
    <property type="entry name" value="MYOSIN"/>
    <property type="match status" value="1"/>
</dbReference>
<keyword evidence="5 7" id="KW-0009">Actin-binding</keyword>
<dbReference type="Pfam" id="PF12796">
    <property type="entry name" value="Ank_2"/>
    <property type="match status" value="1"/>
</dbReference>
<dbReference type="GO" id="GO:0005524">
    <property type="term" value="F:ATP binding"/>
    <property type="evidence" value="ECO:0007669"/>
    <property type="project" value="UniProtKB-UniRule"/>
</dbReference>
<dbReference type="InterPro" id="IPR029044">
    <property type="entry name" value="Nucleotide-diphossugar_trans"/>
</dbReference>
<feature type="region of interest" description="Actin-binding" evidence="7">
    <location>
        <begin position="647"/>
        <end position="669"/>
    </location>
</feature>
<dbReference type="InterPro" id="IPR007577">
    <property type="entry name" value="GlycoTrfase_DXD_sugar-bd_CS"/>
</dbReference>
<dbReference type="Gene3D" id="1.10.10.820">
    <property type="match status" value="1"/>
</dbReference>
<evidence type="ECO:0000256" key="8">
    <source>
        <dbReference type="SAM" id="Coils"/>
    </source>
</evidence>
<dbReference type="GO" id="GO:0005737">
    <property type="term" value="C:cytoplasm"/>
    <property type="evidence" value="ECO:0007669"/>
    <property type="project" value="TreeGrafter"/>
</dbReference>
<feature type="repeat" description="ANK" evidence="6">
    <location>
        <begin position="1209"/>
        <end position="1241"/>
    </location>
</feature>
<dbReference type="PROSITE" id="PS50088">
    <property type="entry name" value="ANK_REPEAT"/>
    <property type="match status" value="1"/>
</dbReference>
<keyword evidence="6" id="KW-0040">ANK repeat</keyword>
<keyword evidence="1 7" id="KW-0547">Nucleotide-binding</keyword>
<dbReference type="InterPro" id="IPR027417">
    <property type="entry name" value="P-loop_NTPase"/>
</dbReference>
<dbReference type="GO" id="GO:0016459">
    <property type="term" value="C:myosin complex"/>
    <property type="evidence" value="ECO:0007669"/>
    <property type="project" value="UniProtKB-KW"/>
</dbReference>
<proteinExistence type="inferred from homology"/>
<dbReference type="EMBL" id="CAJNNW010025850">
    <property type="protein sequence ID" value="CAE8680403.1"/>
    <property type="molecule type" value="Genomic_DNA"/>
</dbReference>
<dbReference type="Gene3D" id="1.25.40.20">
    <property type="entry name" value="Ankyrin repeat-containing domain"/>
    <property type="match status" value="1"/>
</dbReference>
<name>A0A813JHS1_POLGL</name>
<dbReference type="PROSITE" id="PS50096">
    <property type="entry name" value="IQ"/>
    <property type="match status" value="3"/>
</dbReference>
<organism evidence="10 11">
    <name type="scientific">Polarella glacialis</name>
    <name type="common">Dinoflagellate</name>
    <dbReference type="NCBI Taxonomy" id="89957"/>
    <lineage>
        <taxon>Eukaryota</taxon>
        <taxon>Sar</taxon>
        <taxon>Alveolata</taxon>
        <taxon>Dinophyceae</taxon>
        <taxon>Suessiales</taxon>
        <taxon>Suessiaceae</taxon>
        <taxon>Polarella</taxon>
    </lineage>
</organism>
<evidence type="ECO:0000313" key="11">
    <source>
        <dbReference type="Proteomes" id="UP000626109"/>
    </source>
</evidence>
<dbReference type="SUPFAM" id="SSF53448">
    <property type="entry name" value="Nucleotide-diphospho-sugar transferases"/>
    <property type="match status" value="1"/>
</dbReference>
<dbReference type="InterPro" id="IPR036770">
    <property type="entry name" value="Ankyrin_rpt-contain_sf"/>
</dbReference>
<comment type="caution">
    <text evidence="10">The sequence shown here is derived from an EMBL/GenBank/DDBJ whole genome shotgun (WGS) entry which is preliminary data.</text>
</comment>
<dbReference type="Pfam" id="PF04488">
    <property type="entry name" value="Gly_transf_sug"/>
    <property type="match status" value="1"/>
</dbReference>
<gene>
    <name evidence="10" type="ORF">PGLA2088_LOCUS21880</name>
</gene>
<evidence type="ECO:0000256" key="6">
    <source>
        <dbReference type="PROSITE-ProRule" id="PRU00023"/>
    </source>
</evidence>
<dbReference type="PROSITE" id="PS51456">
    <property type="entry name" value="MYOSIN_MOTOR"/>
    <property type="match status" value="1"/>
</dbReference>
<feature type="domain" description="Myosin motor" evidence="9">
    <location>
        <begin position="44"/>
        <end position="785"/>
    </location>
</feature>
<reference evidence="10" key="1">
    <citation type="submission" date="2021-02" db="EMBL/GenBank/DDBJ databases">
        <authorList>
            <person name="Dougan E. K."/>
            <person name="Rhodes N."/>
            <person name="Thang M."/>
            <person name="Chan C."/>
        </authorList>
    </citation>
    <scope>NUCLEOTIDE SEQUENCE</scope>
</reference>
<feature type="coiled-coil region" evidence="8">
    <location>
        <begin position="908"/>
        <end position="994"/>
    </location>
</feature>
<sequence length="1274" mass="143798">MMSREGMPRKKVKTEEDPNSRIVLGPHEPIFLRTSDVFTSEGLSVLDDLTQLTHLHEPAVLSSLQNRFDIDKIYTFTGPILIALNPFKTIPNLYNEEVLRSFISTKPSSKPHVFNTSNAAYRGICDRKKSQTVLISGESGAGKTETTKFVMKFLATAGAEDGKVTDARACTRVERQVLESNPLLEAFGNARTLRNDNSSRFGKFIELQFRGVSGDAAQLGVSGANARLCGARIQTYLLEKVRVCDQQEGERNYHLFYEACAAAASLAAGTSDYSYPSRLSKDKVQEPTMLNLEGFAELTNFAYLTRSTCKTLKDNDDIEMFDRRINAMQTIGISRNEITQVLRMVAAVLHLGNVKFDAPPNNSEGSMAMSECSSSVEMASNLLGVERKALESSLCNQTRVTRSERIRSPINVRQAADNRDALAKAIYGIVFGFIVSTSNKSIGYVEDVKLFAGVLDIFGFECFKMNSFEQLCINFTNERLQQFFNSFVFKLEEQLYEREGIEWDALDFPDNQDSVDMLSGKGIGVFAILDEECVVPQGSDQGFVNKIKKQLTGHRRFDEIKTKPTWFVIKHFAGPVSYCSDGFLDKNKDQLSNDLIECVGGSANEFIVKLFREDAKYGEKLNPAPEEATAGKKKKKYTVSSEFKDQLVALMDIVDLTEPHFVRCIKPNPQNEPDRYDRKGVTEQLRYGGVLQVVQVSRAGYPVRINHQECWDDFKIIASAAVVSGLKHVDDPHVRAEKLLTHLTAELNVPKPLHGLPWAVGKTMVFFKLPAFERMKFARLELLIKSVTLIQANWRRKVQLSKYKAICLFTQHVEALLRVKQARTDLLRRRQEGSVVRIQGLARRFLARQKYQGFLRKVVKIQAWRKGIIGRRGAKDYRKYSAARKIQSCWLRRRERKVYALLKRAISVAQERWRMHTAKSQMKKLKQEAKEVGALMAKQHKAQEQATEMRKKNEELEAHQLQLQSEKKNLQGKVKSLEEAVTQMQAQLEEVKDQVCPSPEFVHVLWDDDGLRSLVEEAFPEYLEVYDRYEQHIQRVDFARAAMLYLHGGLYVDMDVEALGNPFPNLPSGKVSVVGSPYTQNERHQNSMMASPAGHPFWRAMADEAVRRRSTPGVYKTTWQLTGPQMLDAVVDARPQDVHVLPTGKFNPAMQSPHFTAPHVITRHFCTSVWTHTMDINGMLLYQAVQAGDYEQVEQAASAGADLECRDYAGLAPAHHAALRGDARMVRLLAVLRADLGSRDKNATTPLHYAVQVSKIEATSLLAKLRSEQHSNSF</sequence>
<dbReference type="Gene3D" id="1.20.58.530">
    <property type="match status" value="1"/>
</dbReference>
<dbReference type="SMART" id="SM00015">
    <property type="entry name" value="IQ"/>
    <property type="match status" value="5"/>
</dbReference>
<dbReference type="Gene3D" id="3.40.850.10">
    <property type="entry name" value="Kinesin motor domain"/>
    <property type="match status" value="1"/>
</dbReference>
<dbReference type="GO" id="GO:0000146">
    <property type="term" value="F:microfilament motor activity"/>
    <property type="evidence" value="ECO:0007669"/>
    <property type="project" value="TreeGrafter"/>
</dbReference>
<dbReference type="InterPro" id="IPR002110">
    <property type="entry name" value="Ankyrin_rpt"/>
</dbReference>
<dbReference type="Pfam" id="PF00063">
    <property type="entry name" value="Myosin_head"/>
    <property type="match status" value="1"/>
</dbReference>
<feature type="non-terminal residue" evidence="10">
    <location>
        <position position="1274"/>
    </location>
</feature>
<keyword evidence="8" id="KW-0175">Coiled coil</keyword>
<evidence type="ECO:0000256" key="3">
    <source>
        <dbReference type="ARBA" id="ARBA00023123"/>
    </source>
</evidence>
<keyword evidence="2 7" id="KW-0067">ATP-binding</keyword>
<dbReference type="AlphaFoldDB" id="A0A813JHS1"/>
<dbReference type="InterPro" id="IPR001609">
    <property type="entry name" value="Myosin_head_motor_dom-like"/>
</dbReference>
<dbReference type="Gene3D" id="1.20.120.720">
    <property type="entry name" value="Myosin VI head, motor domain, U50 subdomain"/>
    <property type="match status" value="1"/>
</dbReference>
<dbReference type="InterPro" id="IPR036961">
    <property type="entry name" value="Kinesin_motor_dom_sf"/>
</dbReference>
<comment type="similarity">
    <text evidence="7">Belongs to the TRAFAC class myosin-kinesin ATPase superfamily. Myosin family.</text>
</comment>
<dbReference type="SMART" id="SM00242">
    <property type="entry name" value="MYSc"/>
    <property type="match status" value="1"/>
</dbReference>
<evidence type="ECO:0000313" key="10">
    <source>
        <dbReference type="EMBL" id="CAE8680403.1"/>
    </source>
</evidence>
<evidence type="ECO:0000256" key="7">
    <source>
        <dbReference type="PROSITE-ProRule" id="PRU00782"/>
    </source>
</evidence>
<dbReference type="PANTHER" id="PTHR13140:SF706">
    <property type="entry name" value="DILUTE CLASS UNCONVENTIONAL MYOSIN, ISOFORM C"/>
    <property type="match status" value="1"/>
</dbReference>
<evidence type="ECO:0000256" key="1">
    <source>
        <dbReference type="ARBA" id="ARBA00022741"/>
    </source>
</evidence>
<protein>
    <recommendedName>
        <fullName evidence="9">Myosin motor domain-containing protein</fullName>
    </recommendedName>
</protein>
<evidence type="ECO:0000256" key="4">
    <source>
        <dbReference type="ARBA" id="ARBA00023175"/>
    </source>
</evidence>
<dbReference type="InterPro" id="IPR000048">
    <property type="entry name" value="IQ_motif_EF-hand-BS"/>
</dbReference>